<gene>
    <name evidence="8" type="ORF">NCTC949_01919</name>
    <name evidence="7" type="ORF">UL82_06765</name>
</gene>
<feature type="transmembrane region" description="Helical" evidence="5">
    <location>
        <begin position="277"/>
        <end position="296"/>
    </location>
</feature>
<feature type="transmembrane region" description="Helical" evidence="5">
    <location>
        <begin position="242"/>
        <end position="265"/>
    </location>
</feature>
<dbReference type="KEGG" id="cku:UL82_06765"/>
<dbReference type="Proteomes" id="UP000271380">
    <property type="component" value="Chromosome"/>
</dbReference>
<dbReference type="OrthoDB" id="5189108at2"/>
<evidence type="ECO:0000256" key="4">
    <source>
        <dbReference type="ARBA" id="ARBA00023136"/>
    </source>
</evidence>
<dbReference type="AlphaFoldDB" id="A0A0F6R2A6"/>
<feature type="transmembrane region" description="Helical" evidence="5">
    <location>
        <begin position="74"/>
        <end position="95"/>
    </location>
</feature>
<accession>A0A0F6R2A6</accession>
<dbReference type="RefSeq" id="WP_046439844.1">
    <property type="nucleotide sequence ID" value="NZ_CP011312.1"/>
</dbReference>
<dbReference type="PROSITE" id="PS50850">
    <property type="entry name" value="MFS"/>
    <property type="match status" value="1"/>
</dbReference>
<dbReference type="EMBL" id="LR134377">
    <property type="protein sequence ID" value="VEH08796.1"/>
    <property type="molecule type" value="Genomic_DNA"/>
</dbReference>
<dbReference type="SUPFAM" id="SSF103473">
    <property type="entry name" value="MFS general substrate transporter"/>
    <property type="match status" value="1"/>
</dbReference>
<dbReference type="InterPro" id="IPR011701">
    <property type="entry name" value="MFS"/>
</dbReference>
<dbReference type="GO" id="GO:0022857">
    <property type="term" value="F:transmembrane transporter activity"/>
    <property type="evidence" value="ECO:0007669"/>
    <property type="project" value="InterPro"/>
</dbReference>
<dbReference type="PANTHER" id="PTHR23531">
    <property type="entry name" value="QUINOLENE RESISTANCE PROTEIN NORA"/>
    <property type="match status" value="1"/>
</dbReference>
<dbReference type="PANTHER" id="PTHR23531:SF1">
    <property type="entry name" value="QUINOLENE RESISTANCE PROTEIN NORA"/>
    <property type="match status" value="1"/>
</dbReference>
<evidence type="ECO:0000256" key="1">
    <source>
        <dbReference type="ARBA" id="ARBA00004651"/>
    </source>
</evidence>
<dbReference type="GO" id="GO:0005886">
    <property type="term" value="C:plasma membrane"/>
    <property type="evidence" value="ECO:0007669"/>
    <property type="project" value="UniProtKB-SubCell"/>
</dbReference>
<reference evidence="7 9" key="1">
    <citation type="journal article" date="2015" name="Genome Announc.">
        <title>Complete Genome Sequence of Corynebacterium kutscheri DSM 20755, a Corynebacterial Type Strain with Remarkably Low G+C Content of Chromosomal DNA.</title>
        <authorList>
            <person name="Ruckert C."/>
            <person name="Albersmeier A."/>
            <person name="Winkler A."/>
            <person name="Tauch A."/>
        </authorList>
    </citation>
    <scope>NUCLEOTIDE SEQUENCE [LARGE SCALE GENOMIC DNA]</scope>
    <source>
        <strain evidence="7 9">DSM 20755</strain>
    </source>
</reference>
<dbReference type="STRING" id="35755.UL82_06765"/>
<dbReference type="Proteomes" id="UP000033457">
    <property type="component" value="Chromosome"/>
</dbReference>
<evidence type="ECO:0000256" key="3">
    <source>
        <dbReference type="ARBA" id="ARBA00022989"/>
    </source>
</evidence>
<evidence type="ECO:0000256" key="5">
    <source>
        <dbReference type="SAM" id="Phobius"/>
    </source>
</evidence>
<dbReference type="InterPro" id="IPR020846">
    <property type="entry name" value="MFS_dom"/>
</dbReference>
<feature type="transmembrane region" description="Helical" evidence="5">
    <location>
        <begin position="302"/>
        <end position="320"/>
    </location>
</feature>
<evidence type="ECO:0000313" key="8">
    <source>
        <dbReference type="EMBL" id="VEH08796.1"/>
    </source>
</evidence>
<feature type="domain" description="Major facilitator superfamily (MFS) profile" evidence="6">
    <location>
        <begin position="12"/>
        <end position="392"/>
    </location>
</feature>
<name>A0A0F6R2A6_9CORY</name>
<evidence type="ECO:0000256" key="2">
    <source>
        <dbReference type="ARBA" id="ARBA00022692"/>
    </source>
</evidence>
<keyword evidence="2 5" id="KW-0812">Transmembrane</keyword>
<reference evidence="8 10" key="2">
    <citation type="submission" date="2018-12" db="EMBL/GenBank/DDBJ databases">
        <authorList>
            <consortium name="Pathogen Informatics"/>
        </authorList>
    </citation>
    <scope>NUCLEOTIDE SEQUENCE [LARGE SCALE GENOMIC DNA]</scope>
    <source>
        <strain evidence="8 10">NCTC949</strain>
    </source>
</reference>
<feature type="transmembrane region" description="Helical" evidence="5">
    <location>
        <begin position="12"/>
        <end position="35"/>
    </location>
</feature>
<dbReference type="InterPro" id="IPR036259">
    <property type="entry name" value="MFS_trans_sf"/>
</dbReference>
<organism evidence="7 9">
    <name type="scientific">Corynebacterium kutscheri</name>
    <dbReference type="NCBI Taxonomy" id="35755"/>
    <lineage>
        <taxon>Bacteria</taxon>
        <taxon>Bacillati</taxon>
        <taxon>Actinomycetota</taxon>
        <taxon>Actinomycetes</taxon>
        <taxon>Mycobacteriales</taxon>
        <taxon>Corynebacteriaceae</taxon>
        <taxon>Corynebacterium</taxon>
    </lineage>
</organism>
<dbReference type="EMBL" id="CP011312">
    <property type="protein sequence ID" value="AKE41518.1"/>
    <property type="molecule type" value="Genomic_DNA"/>
</dbReference>
<evidence type="ECO:0000313" key="7">
    <source>
        <dbReference type="EMBL" id="AKE41518.1"/>
    </source>
</evidence>
<feature type="transmembrane region" description="Helical" evidence="5">
    <location>
        <begin position="137"/>
        <end position="158"/>
    </location>
</feature>
<feature type="transmembrane region" description="Helical" evidence="5">
    <location>
        <begin position="206"/>
        <end position="230"/>
    </location>
</feature>
<keyword evidence="9" id="KW-1185">Reference proteome</keyword>
<keyword evidence="4 5" id="KW-0472">Membrane</keyword>
<evidence type="ECO:0000313" key="10">
    <source>
        <dbReference type="Proteomes" id="UP000271380"/>
    </source>
</evidence>
<evidence type="ECO:0000259" key="6">
    <source>
        <dbReference type="PROSITE" id="PS50850"/>
    </source>
</evidence>
<feature type="transmembrane region" description="Helical" evidence="5">
    <location>
        <begin position="367"/>
        <end position="387"/>
    </location>
</feature>
<dbReference type="Gene3D" id="1.20.1250.20">
    <property type="entry name" value="MFS general substrate transporter like domains"/>
    <property type="match status" value="2"/>
</dbReference>
<evidence type="ECO:0000313" key="9">
    <source>
        <dbReference type="Proteomes" id="UP000033457"/>
    </source>
</evidence>
<sequence>MDNQFPRLWDIPGIVVVYCAIAAGFATYSLLFPVIPLAVIQAGGSEILAGASTALFMAVTVLTQLATSALLQRYGYLQVMIASALLLGLPGLWHMVSMADISVLFVAMIRGMGFGILCVAQFALIGRVVDQRILGRATGMVGVFVGGAQMVSFPLGLAMLNSRFGLNSVLLLAAILALVTVALSLKMPTVSMLEEPQSGETIIFSWRRIVVLTVVPALSLMCVSMGYGAVSNFLPASVREAGLSTLAGIVLSIIGGAQMVARYQAGRIADTKGSGSLMLPGLGIVALGLGLMMLVVSYAQPMWLLIVAALFFGIGFGWVQNEALVDMFLRTPRSQVDKASTIWNVAFDAGTGVGSFVLGVVASAAGYGAIFVSAMAIVSCALVMQLINIQRR</sequence>
<feature type="transmembrane region" description="Helical" evidence="5">
    <location>
        <begin position="164"/>
        <end position="185"/>
    </location>
</feature>
<feature type="transmembrane region" description="Helical" evidence="5">
    <location>
        <begin position="47"/>
        <end position="67"/>
    </location>
</feature>
<dbReference type="HOGENOM" id="CLU_001265_10_13_11"/>
<keyword evidence="3 5" id="KW-1133">Transmembrane helix</keyword>
<protein>
    <submittedName>
        <fullName evidence="7">Arabinose efflux permease family protein</fullName>
    </submittedName>
    <submittedName>
        <fullName evidence="8">Major facilitator superfamily protein</fullName>
    </submittedName>
</protein>
<feature type="transmembrane region" description="Helical" evidence="5">
    <location>
        <begin position="341"/>
        <end position="361"/>
    </location>
</feature>
<dbReference type="InterPro" id="IPR052714">
    <property type="entry name" value="MFS_Exporter"/>
</dbReference>
<comment type="subcellular location">
    <subcellularLocation>
        <location evidence="1">Cell membrane</location>
        <topology evidence="1">Multi-pass membrane protein</topology>
    </subcellularLocation>
</comment>
<proteinExistence type="predicted"/>
<feature type="transmembrane region" description="Helical" evidence="5">
    <location>
        <begin position="101"/>
        <end position="125"/>
    </location>
</feature>
<dbReference type="Pfam" id="PF07690">
    <property type="entry name" value="MFS_1"/>
    <property type="match status" value="1"/>
</dbReference>